<evidence type="ECO:0000256" key="2">
    <source>
        <dbReference type="ARBA" id="ARBA00009045"/>
    </source>
</evidence>
<sequence length="410" mass="46744">MSYERNDVILYQIMDCLVEDYGYSIIRFQGQKQDLWLTNKDNPKYPVIRLNPATSTSLIFEQDYLERVTMFMRRLLQSNEKILIINTNEASTEFEENNFQQILFHDEKESSMLFATFPHLQYAVKKVDNNDSEIRRINQSLRNFQMKKTRANTVRQIPKFTLGIMGVCIAVFLLTQLLAMQLGGDAWTKALLIAGAYYKTFVVAAHEYWRFITAGFHHLSISHLLMNMLALYSLGSVVEKSFNKKQYVAILLVSIICGNLLVFVVENNQISAGISGGLYGLMASVIVIAIENQTFRIPQVRSSLLRVVWINLLISLLPGVSFTAHMGGFVAGAIMSFLFVKNAKWKFLKPHVAICFVILIGGLSFYGLNNNTVKPLYPTTDYQVIKDVRKLGLDGYANYLEKNVDRLYGE</sequence>
<dbReference type="Pfam" id="PF01694">
    <property type="entry name" value="Rhomboid"/>
    <property type="match status" value="1"/>
</dbReference>
<dbReference type="InterPro" id="IPR022764">
    <property type="entry name" value="Peptidase_S54_rhomboid_dom"/>
</dbReference>
<evidence type="ECO:0000256" key="3">
    <source>
        <dbReference type="ARBA" id="ARBA00022692"/>
    </source>
</evidence>
<keyword evidence="5 7" id="KW-1133">Transmembrane helix</keyword>
<dbReference type="GO" id="GO:0008233">
    <property type="term" value="F:peptidase activity"/>
    <property type="evidence" value="ECO:0007669"/>
    <property type="project" value="UniProtKB-KW"/>
</dbReference>
<dbReference type="Gene3D" id="1.20.1540.10">
    <property type="entry name" value="Rhomboid-like"/>
    <property type="match status" value="1"/>
</dbReference>
<evidence type="ECO:0000256" key="5">
    <source>
        <dbReference type="ARBA" id="ARBA00022989"/>
    </source>
</evidence>
<feature type="transmembrane region" description="Helical" evidence="7">
    <location>
        <begin position="270"/>
        <end position="290"/>
    </location>
</feature>
<name>A0ABU0E434_9FIRM</name>
<evidence type="ECO:0000313" key="10">
    <source>
        <dbReference type="Proteomes" id="UP001230220"/>
    </source>
</evidence>
<dbReference type="PANTHER" id="PTHR43731">
    <property type="entry name" value="RHOMBOID PROTEASE"/>
    <property type="match status" value="1"/>
</dbReference>
<keyword evidence="3 7" id="KW-0812">Transmembrane</keyword>
<evidence type="ECO:0000256" key="4">
    <source>
        <dbReference type="ARBA" id="ARBA00022801"/>
    </source>
</evidence>
<feature type="domain" description="Peptidase S54 rhomboid" evidence="8">
    <location>
        <begin position="206"/>
        <end position="341"/>
    </location>
</feature>
<dbReference type="EMBL" id="JAUSUR010000004">
    <property type="protein sequence ID" value="MDQ0361659.1"/>
    <property type="molecule type" value="Genomic_DNA"/>
</dbReference>
<proteinExistence type="inferred from homology"/>
<dbReference type="GO" id="GO:0006508">
    <property type="term" value="P:proteolysis"/>
    <property type="evidence" value="ECO:0007669"/>
    <property type="project" value="UniProtKB-KW"/>
</dbReference>
<comment type="similarity">
    <text evidence="2">Belongs to the peptidase S54 family.</text>
</comment>
<feature type="transmembrane region" description="Helical" evidence="7">
    <location>
        <begin position="310"/>
        <end position="339"/>
    </location>
</feature>
<evidence type="ECO:0000259" key="8">
    <source>
        <dbReference type="Pfam" id="PF01694"/>
    </source>
</evidence>
<dbReference type="RefSeq" id="WP_307408568.1">
    <property type="nucleotide sequence ID" value="NZ_JAUSUR010000004.1"/>
</dbReference>
<evidence type="ECO:0000256" key="6">
    <source>
        <dbReference type="ARBA" id="ARBA00023136"/>
    </source>
</evidence>
<gene>
    <name evidence="9" type="ORF">J2S15_002409</name>
</gene>
<organism evidence="9 10">
    <name type="scientific">Breznakia pachnodae</name>
    <dbReference type="NCBI Taxonomy" id="265178"/>
    <lineage>
        <taxon>Bacteria</taxon>
        <taxon>Bacillati</taxon>
        <taxon>Bacillota</taxon>
        <taxon>Erysipelotrichia</taxon>
        <taxon>Erysipelotrichales</taxon>
        <taxon>Erysipelotrichaceae</taxon>
        <taxon>Breznakia</taxon>
    </lineage>
</organism>
<feature type="transmembrane region" description="Helical" evidence="7">
    <location>
        <begin position="351"/>
        <end position="368"/>
    </location>
</feature>
<dbReference type="InterPro" id="IPR035952">
    <property type="entry name" value="Rhomboid-like_sf"/>
</dbReference>
<dbReference type="Proteomes" id="UP001230220">
    <property type="component" value="Unassembled WGS sequence"/>
</dbReference>
<evidence type="ECO:0000256" key="1">
    <source>
        <dbReference type="ARBA" id="ARBA00004141"/>
    </source>
</evidence>
<evidence type="ECO:0000256" key="7">
    <source>
        <dbReference type="SAM" id="Phobius"/>
    </source>
</evidence>
<feature type="transmembrane region" description="Helical" evidence="7">
    <location>
        <begin position="247"/>
        <end position="264"/>
    </location>
</feature>
<dbReference type="SUPFAM" id="SSF144091">
    <property type="entry name" value="Rhomboid-like"/>
    <property type="match status" value="1"/>
</dbReference>
<reference evidence="9 10" key="1">
    <citation type="submission" date="2023-07" db="EMBL/GenBank/DDBJ databases">
        <title>Genomic Encyclopedia of Type Strains, Phase IV (KMG-IV): sequencing the most valuable type-strain genomes for metagenomic binning, comparative biology and taxonomic classification.</title>
        <authorList>
            <person name="Goeker M."/>
        </authorList>
    </citation>
    <scope>NUCLEOTIDE SEQUENCE [LARGE SCALE GENOMIC DNA]</scope>
    <source>
        <strain evidence="9 10">DSM 16784</strain>
    </source>
</reference>
<comment type="caution">
    <text evidence="9">The sequence shown here is derived from an EMBL/GenBank/DDBJ whole genome shotgun (WGS) entry which is preliminary data.</text>
</comment>
<comment type="subcellular location">
    <subcellularLocation>
        <location evidence="1">Membrane</location>
        <topology evidence="1">Multi-pass membrane protein</topology>
    </subcellularLocation>
</comment>
<keyword evidence="6 7" id="KW-0472">Membrane</keyword>
<feature type="transmembrane region" description="Helical" evidence="7">
    <location>
        <begin position="215"/>
        <end position="235"/>
    </location>
</feature>
<dbReference type="PANTHER" id="PTHR43731:SF14">
    <property type="entry name" value="PRESENILIN-ASSOCIATED RHOMBOID-LIKE PROTEIN, MITOCHONDRIAL"/>
    <property type="match status" value="1"/>
</dbReference>
<accession>A0ABU0E434</accession>
<evidence type="ECO:0000313" key="9">
    <source>
        <dbReference type="EMBL" id="MDQ0361659.1"/>
    </source>
</evidence>
<dbReference type="InterPro" id="IPR050925">
    <property type="entry name" value="Rhomboid_protease_S54"/>
</dbReference>
<keyword evidence="4" id="KW-0378">Hydrolase</keyword>
<feature type="transmembrane region" description="Helical" evidence="7">
    <location>
        <begin position="160"/>
        <end position="179"/>
    </location>
</feature>
<keyword evidence="10" id="KW-1185">Reference proteome</keyword>
<keyword evidence="9" id="KW-0645">Protease</keyword>
<protein>
    <submittedName>
        <fullName evidence="9">Membrane associated rhomboid family serine protease</fullName>
    </submittedName>
</protein>